<protein>
    <submittedName>
        <fullName evidence="1">Uncharacterized protein</fullName>
    </submittedName>
</protein>
<gene>
    <name evidence="1" type="ORF">PSON_ATCC_30995.1.T0600282</name>
</gene>
<organism evidence="1 2">
    <name type="scientific">Paramecium sonneborni</name>
    <dbReference type="NCBI Taxonomy" id="65129"/>
    <lineage>
        <taxon>Eukaryota</taxon>
        <taxon>Sar</taxon>
        <taxon>Alveolata</taxon>
        <taxon>Ciliophora</taxon>
        <taxon>Intramacronucleata</taxon>
        <taxon>Oligohymenophorea</taxon>
        <taxon>Peniculida</taxon>
        <taxon>Parameciidae</taxon>
        <taxon>Paramecium</taxon>
    </lineage>
</organism>
<proteinExistence type="predicted"/>
<keyword evidence="2" id="KW-1185">Reference proteome</keyword>
<sequence length="355" mass="43072">MRTVFQLVNNNQQIFFFQFEEWGLYIYNNQEMKIILNEKLALNDFAVQIKYLENIQICFEMIYLIIQTGFHLFNLIKITLSQSCNFISFVLYDSSTNKTTIQRKEQKYEYQFEGRLSNIKLLHGILMVQNHVQLQIIYNFQFQQIIKLNSTDVFFNDLYGLIYFHDQILIEIIFYKFSYPRNLIQPTSKYIFMFSVINTCIKLKINVIRFNILRKNSLNLFQFQTLIINVKILSHYYITRRVCHYHIDIRQKLKKIINLELKYQVNNLFFLLCPNQKTSINKIFFYFIIKLIIKDFQSQKKFRSLLQSCYNLPKFQINTRECYSFSFQSQILLWCQNKNGIRLINFKDVTIKKLK</sequence>
<accession>A0A8S1NLF0</accession>
<evidence type="ECO:0000313" key="1">
    <source>
        <dbReference type="EMBL" id="CAD8093438.1"/>
    </source>
</evidence>
<reference evidence="1" key="1">
    <citation type="submission" date="2021-01" db="EMBL/GenBank/DDBJ databases">
        <authorList>
            <consortium name="Genoscope - CEA"/>
            <person name="William W."/>
        </authorList>
    </citation>
    <scope>NUCLEOTIDE SEQUENCE</scope>
</reference>
<dbReference type="EMBL" id="CAJJDN010000060">
    <property type="protein sequence ID" value="CAD8093438.1"/>
    <property type="molecule type" value="Genomic_DNA"/>
</dbReference>
<dbReference type="Proteomes" id="UP000692954">
    <property type="component" value="Unassembled WGS sequence"/>
</dbReference>
<dbReference type="AlphaFoldDB" id="A0A8S1NLF0"/>
<name>A0A8S1NLF0_9CILI</name>
<comment type="caution">
    <text evidence="1">The sequence shown here is derived from an EMBL/GenBank/DDBJ whole genome shotgun (WGS) entry which is preliminary data.</text>
</comment>
<evidence type="ECO:0000313" key="2">
    <source>
        <dbReference type="Proteomes" id="UP000692954"/>
    </source>
</evidence>